<evidence type="ECO:0000256" key="4">
    <source>
        <dbReference type="ARBA" id="ARBA00022801"/>
    </source>
</evidence>
<proteinExistence type="predicted"/>
<evidence type="ECO:0000256" key="1">
    <source>
        <dbReference type="ARBA" id="ARBA00001936"/>
    </source>
</evidence>
<keyword evidence="3" id="KW-0479">Metal-binding</keyword>
<dbReference type="InterPro" id="IPR015797">
    <property type="entry name" value="NUDIX_hydrolase-like_dom_sf"/>
</dbReference>
<protein>
    <recommendedName>
        <fullName evidence="7">Nudix hydrolase domain-containing protein</fullName>
    </recommendedName>
</protein>
<keyword evidence="6" id="KW-0464">Manganese</keyword>
<dbReference type="InterPro" id="IPR000086">
    <property type="entry name" value="NUDIX_hydrolase_dom"/>
</dbReference>
<evidence type="ECO:0000256" key="2">
    <source>
        <dbReference type="ARBA" id="ARBA00001946"/>
    </source>
</evidence>
<feature type="domain" description="Nudix hydrolase" evidence="7">
    <location>
        <begin position="15"/>
        <end position="231"/>
    </location>
</feature>
<keyword evidence="5" id="KW-0460">Magnesium</keyword>
<reference evidence="8" key="1">
    <citation type="submission" date="2023-03" db="EMBL/GenBank/DDBJ databases">
        <title>Emydomyces testavorans Genome Sequence.</title>
        <authorList>
            <person name="Hoyer L."/>
        </authorList>
    </citation>
    <scope>NUCLEOTIDE SEQUENCE</scope>
    <source>
        <strain evidence="8">16-2883</strain>
    </source>
</reference>
<accession>A0AAF0DHS2</accession>
<dbReference type="Proteomes" id="UP001219355">
    <property type="component" value="Chromosome 2"/>
</dbReference>
<dbReference type="PANTHER" id="PTHR12318">
    <property type="entry name" value="TESTOSTERONE-REGULATED PROTEIN RP2"/>
    <property type="match status" value="1"/>
</dbReference>
<dbReference type="AlphaFoldDB" id="A0AAF0DHS2"/>
<dbReference type="Pfam" id="PF00293">
    <property type="entry name" value="NUDIX"/>
    <property type="match status" value="1"/>
</dbReference>
<dbReference type="GO" id="GO:0016818">
    <property type="term" value="F:hydrolase activity, acting on acid anhydrides, in phosphorus-containing anhydrides"/>
    <property type="evidence" value="ECO:0007669"/>
    <property type="project" value="InterPro"/>
</dbReference>
<evidence type="ECO:0000256" key="3">
    <source>
        <dbReference type="ARBA" id="ARBA00022723"/>
    </source>
</evidence>
<evidence type="ECO:0000256" key="6">
    <source>
        <dbReference type="ARBA" id="ARBA00023211"/>
    </source>
</evidence>
<gene>
    <name evidence="8" type="ORF">PRK78_004434</name>
</gene>
<dbReference type="CDD" id="cd18870">
    <property type="entry name" value="NUDIX_AcylCoAdiphos_Nudt19"/>
    <property type="match status" value="1"/>
</dbReference>
<dbReference type="GO" id="GO:0005739">
    <property type="term" value="C:mitochondrion"/>
    <property type="evidence" value="ECO:0007669"/>
    <property type="project" value="TreeGrafter"/>
</dbReference>
<name>A0AAF0DHS2_9EURO</name>
<dbReference type="PROSITE" id="PS51462">
    <property type="entry name" value="NUDIX"/>
    <property type="match status" value="1"/>
</dbReference>
<dbReference type="GO" id="GO:0046872">
    <property type="term" value="F:metal ion binding"/>
    <property type="evidence" value="ECO:0007669"/>
    <property type="project" value="UniProtKB-KW"/>
</dbReference>
<dbReference type="EMBL" id="CP120628">
    <property type="protein sequence ID" value="WEW58966.1"/>
    <property type="molecule type" value="Genomic_DNA"/>
</dbReference>
<evidence type="ECO:0000256" key="5">
    <source>
        <dbReference type="ARBA" id="ARBA00022842"/>
    </source>
</evidence>
<dbReference type="InterPro" id="IPR039121">
    <property type="entry name" value="NUDT19"/>
</dbReference>
<evidence type="ECO:0000313" key="9">
    <source>
        <dbReference type="Proteomes" id="UP001219355"/>
    </source>
</evidence>
<comment type="cofactor">
    <cofactor evidence="1">
        <name>Mn(2+)</name>
        <dbReference type="ChEBI" id="CHEBI:29035"/>
    </cofactor>
</comment>
<dbReference type="SUPFAM" id="SSF55811">
    <property type="entry name" value="Nudix"/>
    <property type="match status" value="1"/>
</dbReference>
<sequence>MEPKEKPKARIDYQIPRPSSSVILISPQNEVLLLHRVKTSSSFPSAHVFAGGTISPQDGDFPPAGHPDSHDESIHYRRAAIRELFEESGILLAKSRTTGRMLHVSPAERERGRHAIHMNEVTFDQWLKRQDAAAVPDIEILPTIAKLLDPLVPFSHWITPQRNPRRFTTQMYLYFLPPSQGDISAFAGDTELQVPSTDGGIEITEAQFLPATEWLRRARVGDIIMFPPQVLLLSFVAQFLDQPGPNGNSPQSISAEESKRRRSELIKFAHSGSPPWTHKFISPHPIGKVADGRQILDLSDPGPELKGTDKKGEVDRVVLVRFNKEGPREVEIRWRSEVLPKKLTKSTL</sequence>
<dbReference type="PANTHER" id="PTHR12318:SF0">
    <property type="entry name" value="ACYL-COENZYME A DIPHOSPHATASE NUDT19"/>
    <property type="match status" value="1"/>
</dbReference>
<comment type="cofactor">
    <cofactor evidence="2">
        <name>Mg(2+)</name>
        <dbReference type="ChEBI" id="CHEBI:18420"/>
    </cofactor>
</comment>
<organism evidence="8 9">
    <name type="scientific">Emydomyces testavorans</name>
    <dbReference type="NCBI Taxonomy" id="2070801"/>
    <lineage>
        <taxon>Eukaryota</taxon>
        <taxon>Fungi</taxon>
        <taxon>Dikarya</taxon>
        <taxon>Ascomycota</taxon>
        <taxon>Pezizomycotina</taxon>
        <taxon>Eurotiomycetes</taxon>
        <taxon>Eurotiomycetidae</taxon>
        <taxon>Onygenales</taxon>
        <taxon>Nannizziopsiaceae</taxon>
        <taxon>Emydomyces</taxon>
    </lineage>
</organism>
<keyword evidence="4" id="KW-0378">Hydrolase</keyword>
<keyword evidence="9" id="KW-1185">Reference proteome</keyword>
<evidence type="ECO:0000313" key="8">
    <source>
        <dbReference type="EMBL" id="WEW58966.1"/>
    </source>
</evidence>
<evidence type="ECO:0000259" key="7">
    <source>
        <dbReference type="PROSITE" id="PS51462"/>
    </source>
</evidence>
<dbReference type="Gene3D" id="3.90.79.10">
    <property type="entry name" value="Nucleoside Triphosphate Pyrophosphohydrolase"/>
    <property type="match status" value="1"/>
</dbReference>